<dbReference type="EMBL" id="CP033923">
    <property type="protein sequence ID" value="AZA90788.1"/>
    <property type="molecule type" value="Genomic_DNA"/>
</dbReference>
<evidence type="ECO:0000256" key="1">
    <source>
        <dbReference type="ARBA" id="ARBA00004613"/>
    </source>
</evidence>
<dbReference type="Pfam" id="PF13517">
    <property type="entry name" value="FG-GAP_3"/>
    <property type="match status" value="1"/>
</dbReference>
<keyword evidence="4" id="KW-0843">Virulence</keyword>
<dbReference type="InterPro" id="IPR013517">
    <property type="entry name" value="FG-GAP"/>
</dbReference>
<comment type="subcellular location">
    <subcellularLocation>
        <location evidence="1">Secreted</location>
    </subcellularLocation>
</comment>
<gene>
    <name evidence="6" type="ORF">EG343_09195</name>
</gene>
<name>A0AAD0YN14_CHRNA</name>
<dbReference type="KEGG" id="cnk:EG343_09195"/>
<dbReference type="PANTHER" id="PTHR32305">
    <property type="match status" value="1"/>
</dbReference>
<sequence>MKRRFVFLIFLFLTSLLRSQSVGKTDGNFSVSLAGGASYSVPIKNLPGIKDMVPSISLDYSNQSGNGVAGWGWNIQGISSITRVSSTKFHDGVIDPIDYDGNDRFALDGQRLILKTGTYGGDNAEYQTENYSNLKIVSKGATPDGPSYFIVYYPNGNVAIYGNDANSKNSFEWKISQIDDVKYNRIEYGYSKEGANTIYLSTVKYGGNPSVGQYTPVNEINFYYQNSSRNEQNYVYDSKFVYLTKKLERIEVKGNGQLYRKYGLTYDVTSLNYERLTQIKEFNSAGESVVPIIFEYDTTVNGLTNNSRTVTNVSPAFDNSSWNYVSGYFDKDGALDFMTYPGSKDKLYRFNSSTLLNSSSNISGSLINVEKFTDIFSTKLVLANNKFYGLDALSTVSSNGSMMLPDEIVKVNNYISNTTYNSLDLTFSNSYTFPTAENYGCFMDNPTYSRIPKKYISGDFDGDGVSDILAISFPYYTSYTTSNCGNGPVIDPGDGSNPCCTQNNYNNISNFYFLKSDANNTGTQDPLFIGSNNIITSSSRLYVADFNGDGKSDLYVVNNLKISVFSFENNSFTLLHETSNSFYTLSKPIYLTDFNGDGKTDLITPDANGSSNWIILVSNGKTFQPGYINTGITYYAPQVINTCYPNGSGGQLCGYMQQAFYYIFSDINGDGKADAIVHDVLTPYNYPQGGQWNYPYNQYGDNFTVRDKGSIRYNMGNDANGFPAFSAYIDNWQNNFTNGGATNKGTPIFLNNPTATNQNLDYAFFGGDKIKYVSFKKDNRVDVALKRIKENDILTTINYSPLLDNGNGVYAEDQEELYPYANINNSLSTQLVAQVTKSFNGESKIQDYKYKGAVVNFEGIGFLGFKGVATSSVYGGTVTQKLWTVSKQSPQKRGANIESYLINGSPNFDSPASFVTKTRKTFSSTLLSNKVFVNLPTEIQQIDNLTGVTKYTYFDVYDVYNNATKTRDVAPGGEKTTLLEFDNNPLGISNQYFIGRQTKKTETQTLGSETFSTEQLLSYANNLVSQFKKKGNATDFITEDYQYDNYGNLIQKTMSAPNMTARVEKMQYDASGRFIVKSTNILGFEDKFNYNSAFGFLLSKTNHLNQTVSYEHDGWQKKIKERDIYNNETNFTYDWITSGDFTNGIKIKVTEPTGATSETYNDVWGRKRVERKLSLNNKWIDIRTDYNIFDKPYRVSNPYFSTVTPSQWMVSEFDEYNRIKKMIFPTGKIITTSYNGLNVTVVEGTKTQTTTSDAWGNKIKSSDNGGTVNYSYFANGALKNSDYGGYVIKFEQDGWGRKTKMYDPAVGGYYTYEYDILGQLLKEENPKGKTFFTYDQFGRLVHKKIEGDATDIETDYNYNSLGLLESELGTSNGIPNTFNYQYDNYYRFAEKEEDNGFATFKKNYSYDNFGRISEEFTQTLVNSVSSEFKHKNFYASCGVLYRITDDGDKLIWQLNKTNEKEDALNAQLGNGTEINNEYDGNFYLHSIKHYNSTSANIIENIYNFSAMTGTLQNRNNTVIQGGWLENFEYDNQQRLVAWTNPNGSQSQTYDAYGRIDNNSNVGDYKYDGVNRYKKETINLNPVGDSYYSVNTLQEVEYNSYRMPTVIKQEGYEMAHFNYNIHQKRSAADQDFYTDFSVYGKGKIYSDDSSVEIINYNYLGKPNVNALGTRIITYIAYDPYTAPAVYIKDFNVNMDVLSEGIHYLHRDYQSTILAISDQKGNVEERRHFDPWGNLVYLEKNGKIINLNKVAPDLMIERGYTGHEHFFQVGLIHMNGRMYDPRLHTFLSVDNYIQDPFNTQNYNRYGYVLNNPLAYTDPSGELFSFITAIFDTFKNIFTHGVNFSDYDYSRTSKAWKIDMGLFKGNFGQILSRFTWESDQSMLGYLSSGFYNLFGGVKSVTYYDGATAVESYKPNWGGFTLGNFIIGDRGLQADPNNSLFQHEYGHYLQSQKFGLFYMQKFAIPSFFDTLSKNNHTLHFAEQDANSRAFTYFNKHVENYNGWDRRNVIVGYDWTKSYNDIANQMALSNNLTHLKWYDAVLFATSGYAISGISNYFINK</sequence>
<dbReference type="Proteomes" id="UP000278288">
    <property type="component" value="Chromosome"/>
</dbReference>
<dbReference type="Gene3D" id="2.180.10.10">
    <property type="entry name" value="RHS repeat-associated core"/>
    <property type="match status" value="3"/>
</dbReference>
<dbReference type="InterPro" id="IPR028994">
    <property type="entry name" value="Integrin_alpha_N"/>
</dbReference>
<evidence type="ECO:0000313" key="6">
    <source>
        <dbReference type="EMBL" id="AZA90788.1"/>
    </source>
</evidence>
<proteinExistence type="predicted"/>
<evidence type="ECO:0008006" key="8">
    <source>
        <dbReference type="Google" id="ProtNLM"/>
    </source>
</evidence>
<evidence type="ECO:0000256" key="5">
    <source>
        <dbReference type="SAM" id="SignalP"/>
    </source>
</evidence>
<accession>A0AAD0YN14</accession>
<dbReference type="NCBIfam" id="TIGR03696">
    <property type="entry name" value="Rhs_assc_core"/>
    <property type="match status" value="1"/>
</dbReference>
<dbReference type="InterPro" id="IPR050708">
    <property type="entry name" value="T6SS_VgrG/RHS"/>
</dbReference>
<dbReference type="InterPro" id="IPR022385">
    <property type="entry name" value="Rhs_assc_core"/>
</dbReference>
<evidence type="ECO:0000256" key="3">
    <source>
        <dbReference type="ARBA" id="ARBA00022729"/>
    </source>
</evidence>
<keyword evidence="3 5" id="KW-0732">Signal</keyword>
<dbReference type="Pfam" id="PF03534">
    <property type="entry name" value="SpvB"/>
    <property type="match status" value="1"/>
</dbReference>
<dbReference type="RefSeq" id="WP_123857503.1">
    <property type="nucleotide sequence ID" value="NZ_CP033923.1"/>
</dbReference>
<protein>
    <recommendedName>
        <fullName evidence="8">Cell wall-associated polypeptide CWBP200</fullName>
    </recommendedName>
</protein>
<evidence type="ECO:0000313" key="7">
    <source>
        <dbReference type="Proteomes" id="UP000278288"/>
    </source>
</evidence>
<evidence type="ECO:0000256" key="4">
    <source>
        <dbReference type="ARBA" id="ARBA00023026"/>
    </source>
</evidence>
<organism evidence="6 7">
    <name type="scientific">Chryseobacterium nakagawai</name>
    <dbReference type="NCBI Taxonomy" id="1241982"/>
    <lineage>
        <taxon>Bacteria</taxon>
        <taxon>Pseudomonadati</taxon>
        <taxon>Bacteroidota</taxon>
        <taxon>Flavobacteriia</taxon>
        <taxon>Flavobacteriales</taxon>
        <taxon>Weeksellaceae</taxon>
        <taxon>Chryseobacterium group</taxon>
        <taxon>Chryseobacterium</taxon>
    </lineage>
</organism>
<reference evidence="6 7" key="1">
    <citation type="submission" date="2018-11" db="EMBL/GenBank/DDBJ databases">
        <title>Proposal to divide the Flavobacteriaceae and reorganize its genera based on Amino Acid Identity values calculated from whole genome sequences.</title>
        <authorList>
            <person name="Nicholson A.C."/>
            <person name="Gulvik C.A."/>
            <person name="Whitney A.M."/>
            <person name="Humrighouse B.W."/>
            <person name="Bell M."/>
            <person name="Holmes B."/>
            <person name="Steigerwalt A.G."/>
            <person name="Villarma A."/>
            <person name="Sheth M."/>
            <person name="Batra D."/>
            <person name="Pryor J."/>
            <person name="Bernardet J.-F."/>
            <person name="Hugo C."/>
            <person name="Kampfer P."/>
            <person name="Newman J."/>
            <person name="McQuiston J.R."/>
        </authorList>
    </citation>
    <scope>NUCLEOTIDE SEQUENCE [LARGE SCALE GENOMIC DNA]</scope>
    <source>
        <strain evidence="6 7">G0041</strain>
    </source>
</reference>
<dbReference type="SUPFAM" id="SSF69318">
    <property type="entry name" value="Integrin alpha N-terminal domain"/>
    <property type="match status" value="1"/>
</dbReference>
<dbReference type="GO" id="GO:0005576">
    <property type="term" value="C:extracellular region"/>
    <property type="evidence" value="ECO:0007669"/>
    <property type="project" value="UniProtKB-SubCell"/>
</dbReference>
<feature type="chain" id="PRO_5042200456" description="Cell wall-associated polypeptide CWBP200" evidence="5">
    <location>
        <begin position="24"/>
        <end position="2055"/>
    </location>
</feature>
<dbReference type="PANTHER" id="PTHR32305:SF15">
    <property type="entry name" value="PROTEIN RHSA-RELATED"/>
    <property type="match status" value="1"/>
</dbReference>
<keyword evidence="7" id="KW-1185">Reference proteome</keyword>
<keyword evidence="2" id="KW-0964">Secreted</keyword>
<dbReference type="GO" id="GO:0005737">
    <property type="term" value="C:cytoplasm"/>
    <property type="evidence" value="ECO:0007669"/>
    <property type="project" value="InterPro"/>
</dbReference>
<feature type="signal peptide" evidence="5">
    <location>
        <begin position="1"/>
        <end position="23"/>
    </location>
</feature>
<evidence type="ECO:0000256" key="2">
    <source>
        <dbReference type="ARBA" id="ARBA00022525"/>
    </source>
</evidence>
<dbReference type="InterPro" id="IPR003284">
    <property type="entry name" value="Sal_SpvB"/>
</dbReference>